<dbReference type="Proteomes" id="UP000307790">
    <property type="component" value="Unassembled WGS sequence"/>
</dbReference>
<sequence length="200" mass="22956">MKIVLYEYAPTRSARVHWVLAELKIPYESKNAKALFGSEELRNVHPLGKIPAMLVDGEALIESVAMCTFLADSKPEGNLIPATGTFLRAQHEQWCAFILSEVEAHLWSDARNTFVYQEERRIPAIFKQNKFELSRSLEVIEQHLKKHPFMLGEQFSVTDIIVSFTTLWAEKTGHCEPFPAIKAYHRKLLSMEHCPYTPPE</sequence>
<proteinExistence type="predicted"/>
<feature type="domain" description="GST N-terminal" evidence="1">
    <location>
        <begin position="1"/>
        <end position="78"/>
    </location>
</feature>
<dbReference type="CDD" id="cd03046">
    <property type="entry name" value="GST_N_GTT1_like"/>
    <property type="match status" value="1"/>
</dbReference>
<evidence type="ECO:0000259" key="1">
    <source>
        <dbReference type="PROSITE" id="PS50404"/>
    </source>
</evidence>
<dbReference type="OrthoDB" id="5740960at2"/>
<evidence type="ECO:0000313" key="4">
    <source>
        <dbReference type="Proteomes" id="UP000307790"/>
    </source>
</evidence>
<dbReference type="PANTHER" id="PTHR44051:SF8">
    <property type="entry name" value="GLUTATHIONE S-TRANSFERASE GSTA"/>
    <property type="match status" value="1"/>
</dbReference>
<dbReference type="SFLD" id="SFLDS00019">
    <property type="entry name" value="Glutathione_Transferase_(cytos"/>
    <property type="match status" value="1"/>
</dbReference>
<dbReference type="SFLD" id="SFLDG01150">
    <property type="entry name" value="Main.1:_Beta-like"/>
    <property type="match status" value="1"/>
</dbReference>
<dbReference type="PROSITE" id="PS50404">
    <property type="entry name" value="GST_NTER"/>
    <property type="match status" value="1"/>
</dbReference>
<dbReference type="AlphaFoldDB" id="A0A5R9IIF5"/>
<keyword evidence="4" id="KW-1185">Reference proteome</keyword>
<feature type="domain" description="GST C-terminal" evidence="2">
    <location>
        <begin position="84"/>
        <end position="200"/>
    </location>
</feature>
<dbReference type="InterPro" id="IPR010987">
    <property type="entry name" value="Glutathione-S-Trfase_C-like"/>
</dbReference>
<dbReference type="InterPro" id="IPR036282">
    <property type="entry name" value="Glutathione-S-Trfase_C_sf"/>
</dbReference>
<name>A0A5R9IIF5_9GAMM</name>
<dbReference type="CDD" id="cd03207">
    <property type="entry name" value="GST_C_8"/>
    <property type="match status" value="1"/>
</dbReference>
<comment type="caution">
    <text evidence="3">The sequence shown here is derived from an EMBL/GenBank/DDBJ whole genome shotgun (WGS) entry which is preliminary data.</text>
</comment>
<protein>
    <submittedName>
        <fullName evidence="3">Glutathione S-transferase family protein</fullName>
    </submittedName>
</protein>
<accession>A0A5R9IIF5</accession>
<dbReference type="Pfam" id="PF13409">
    <property type="entry name" value="GST_N_2"/>
    <property type="match status" value="1"/>
</dbReference>
<organism evidence="3 4">
    <name type="scientific">Thalassotalea litorea</name>
    <dbReference type="NCBI Taxonomy" id="2020715"/>
    <lineage>
        <taxon>Bacteria</taxon>
        <taxon>Pseudomonadati</taxon>
        <taxon>Pseudomonadota</taxon>
        <taxon>Gammaproteobacteria</taxon>
        <taxon>Alteromonadales</taxon>
        <taxon>Colwelliaceae</taxon>
        <taxon>Thalassotalea</taxon>
    </lineage>
</organism>
<dbReference type="PANTHER" id="PTHR44051">
    <property type="entry name" value="GLUTATHIONE S-TRANSFERASE-RELATED"/>
    <property type="match status" value="1"/>
</dbReference>
<dbReference type="SFLD" id="SFLDG00358">
    <property type="entry name" value="Main_(cytGST)"/>
    <property type="match status" value="1"/>
</dbReference>
<dbReference type="InterPro" id="IPR036249">
    <property type="entry name" value="Thioredoxin-like_sf"/>
</dbReference>
<dbReference type="PROSITE" id="PS50405">
    <property type="entry name" value="GST_CTER"/>
    <property type="match status" value="1"/>
</dbReference>
<dbReference type="GO" id="GO:0016740">
    <property type="term" value="F:transferase activity"/>
    <property type="evidence" value="ECO:0007669"/>
    <property type="project" value="UniProtKB-KW"/>
</dbReference>
<evidence type="ECO:0000259" key="2">
    <source>
        <dbReference type="PROSITE" id="PS50405"/>
    </source>
</evidence>
<keyword evidence="3" id="KW-0808">Transferase</keyword>
<dbReference type="Gene3D" id="1.20.1050.10">
    <property type="match status" value="1"/>
</dbReference>
<dbReference type="Pfam" id="PF13410">
    <property type="entry name" value="GST_C_2"/>
    <property type="match status" value="1"/>
</dbReference>
<dbReference type="InterPro" id="IPR004045">
    <property type="entry name" value="Glutathione_S-Trfase_N"/>
</dbReference>
<dbReference type="RefSeq" id="WP_138321383.1">
    <property type="nucleotide sequence ID" value="NZ_VCBC01000019.1"/>
</dbReference>
<reference evidence="3 4" key="1">
    <citation type="submission" date="2019-05" db="EMBL/GenBank/DDBJ databases">
        <title>Genome sequences of Thalassotalea litorea 1K03283.</title>
        <authorList>
            <person name="Zhang D."/>
        </authorList>
    </citation>
    <scope>NUCLEOTIDE SEQUENCE [LARGE SCALE GENOMIC DNA]</scope>
    <source>
        <strain evidence="3 4">MCCC 1K03283</strain>
    </source>
</reference>
<evidence type="ECO:0000313" key="3">
    <source>
        <dbReference type="EMBL" id="TLU61112.1"/>
    </source>
</evidence>
<dbReference type="EMBL" id="VCBC01000019">
    <property type="protein sequence ID" value="TLU61112.1"/>
    <property type="molecule type" value="Genomic_DNA"/>
</dbReference>
<dbReference type="SUPFAM" id="SSF52833">
    <property type="entry name" value="Thioredoxin-like"/>
    <property type="match status" value="1"/>
</dbReference>
<dbReference type="SUPFAM" id="SSF47616">
    <property type="entry name" value="GST C-terminal domain-like"/>
    <property type="match status" value="1"/>
</dbReference>
<dbReference type="InterPro" id="IPR040079">
    <property type="entry name" value="Glutathione_S-Trfase"/>
</dbReference>
<gene>
    <name evidence="3" type="ORF">FE810_15690</name>
</gene>
<dbReference type="Gene3D" id="3.40.30.10">
    <property type="entry name" value="Glutaredoxin"/>
    <property type="match status" value="1"/>
</dbReference>